<dbReference type="Proteomes" id="UP001172778">
    <property type="component" value="Unassembled WGS sequence"/>
</dbReference>
<evidence type="ECO:0000256" key="1">
    <source>
        <dbReference type="ARBA" id="ARBA00004141"/>
    </source>
</evidence>
<dbReference type="Gene3D" id="1.20.1250.20">
    <property type="entry name" value="MFS general substrate transporter like domains"/>
    <property type="match status" value="1"/>
</dbReference>
<name>A0ABT7E050_9NEIS</name>
<dbReference type="InterPro" id="IPR036259">
    <property type="entry name" value="MFS_trans_sf"/>
</dbReference>
<feature type="transmembrane region" description="Helical" evidence="8">
    <location>
        <begin position="397"/>
        <end position="419"/>
    </location>
</feature>
<keyword evidence="6 8" id="KW-0534">Nitrate assimilation</keyword>
<dbReference type="InterPro" id="IPR011701">
    <property type="entry name" value="MFS"/>
</dbReference>
<feature type="transmembrane region" description="Helical" evidence="8">
    <location>
        <begin position="254"/>
        <end position="274"/>
    </location>
</feature>
<gene>
    <name evidence="9" type="ORF">PZA18_16685</name>
</gene>
<keyword evidence="7 8" id="KW-0472">Membrane</keyword>
<dbReference type="RefSeq" id="WP_284102001.1">
    <property type="nucleotide sequence ID" value="NZ_JARRAF010000022.1"/>
</dbReference>
<feature type="transmembrane region" description="Helical" evidence="8">
    <location>
        <begin position="431"/>
        <end position="451"/>
    </location>
</feature>
<keyword evidence="5 8" id="KW-1133">Transmembrane helix</keyword>
<keyword evidence="3 8" id="KW-0813">Transport</keyword>
<sequence length="460" mass="49620">MSSHVLTRWEPENPSFWQSEGEKIAYRNLWLSIPALMLAFSVWMLWSVVAVNLDKAGFNFSKNQLFWLTALPALSGATLRIFYSFLVPIFGGRKWTAISTASLLIPALGMGFALRDPTTSYPTMLVLALLCGLGGGNFSSSMSNISFFFPKAKKGLATGLNAGIGNLGVSVVQFLTPVVISTAAFAAFSGEGHTYVKGGVEKVMWLQNAGFIWVPFIAVSAIAAWFGMNDIADAKASFADQAVIFKRKHNWLMCWLYIGTFGSFIGFSAGLALLTKSQFPEVNPTQYAFLGPLVGALLRPLGGWLSDKVGGARVTFWTFLLMVAAVVGVMHFLPANGAAGDFQGFLAMFIVLFALTGIGNGSTFRMIPVIFLTERQRAAGKTEAAQKQALLDAGKEAAAVLGFSGAIGAYGGFFIPKSFGTAIELTGSPHAALWCFIAFYVSCLLITWWFYSRKGAEMPC</sequence>
<organism evidence="9 10">
    <name type="scientific">Parachitinimonas caeni</name>
    <dbReference type="NCBI Taxonomy" id="3031301"/>
    <lineage>
        <taxon>Bacteria</taxon>
        <taxon>Pseudomonadati</taxon>
        <taxon>Pseudomonadota</taxon>
        <taxon>Betaproteobacteria</taxon>
        <taxon>Neisseriales</taxon>
        <taxon>Chitinibacteraceae</taxon>
        <taxon>Parachitinimonas</taxon>
    </lineage>
</organism>
<dbReference type="EMBL" id="JARRAF010000022">
    <property type="protein sequence ID" value="MDK2125692.1"/>
    <property type="molecule type" value="Genomic_DNA"/>
</dbReference>
<reference evidence="9" key="1">
    <citation type="submission" date="2023-03" db="EMBL/GenBank/DDBJ databases">
        <title>Chitinimonas shenzhenensis gen. nov., sp. nov., a novel member of family Burkholderiaceae isolated from activated sludge collected in Shen Zhen, China.</title>
        <authorList>
            <person name="Wang X."/>
        </authorList>
    </citation>
    <scope>NUCLEOTIDE SEQUENCE</scope>
    <source>
        <strain evidence="9">DQS-5</strain>
    </source>
</reference>
<evidence type="ECO:0000256" key="7">
    <source>
        <dbReference type="ARBA" id="ARBA00023136"/>
    </source>
</evidence>
<dbReference type="PANTHER" id="PTHR23515">
    <property type="entry name" value="HIGH-AFFINITY NITRATE TRANSPORTER 2.3"/>
    <property type="match status" value="1"/>
</dbReference>
<evidence type="ECO:0000256" key="5">
    <source>
        <dbReference type="ARBA" id="ARBA00022989"/>
    </source>
</evidence>
<dbReference type="NCBIfam" id="TIGR00886">
    <property type="entry name" value="2A0108"/>
    <property type="match status" value="1"/>
</dbReference>
<dbReference type="InterPro" id="IPR044772">
    <property type="entry name" value="NO3_transporter"/>
</dbReference>
<evidence type="ECO:0000313" key="9">
    <source>
        <dbReference type="EMBL" id="MDK2125692.1"/>
    </source>
</evidence>
<proteinExistence type="inferred from homology"/>
<feature type="transmembrane region" description="Helical" evidence="8">
    <location>
        <begin position="120"/>
        <end position="139"/>
    </location>
</feature>
<feature type="transmembrane region" description="Helical" evidence="8">
    <location>
        <begin position="65"/>
        <end position="83"/>
    </location>
</feature>
<feature type="transmembrane region" description="Helical" evidence="8">
    <location>
        <begin position="160"/>
        <end position="188"/>
    </location>
</feature>
<keyword evidence="4 8" id="KW-0812">Transmembrane</keyword>
<comment type="subcellular location">
    <subcellularLocation>
        <location evidence="8">Cell membrane</location>
        <topology evidence="8">Multi-pass membrane protein</topology>
    </subcellularLocation>
    <subcellularLocation>
        <location evidence="1">Membrane</location>
        <topology evidence="1">Multi-pass membrane protein</topology>
    </subcellularLocation>
</comment>
<evidence type="ECO:0000256" key="4">
    <source>
        <dbReference type="ARBA" id="ARBA00022692"/>
    </source>
</evidence>
<feature type="transmembrane region" description="Helical" evidence="8">
    <location>
        <begin position="95"/>
        <end position="114"/>
    </location>
</feature>
<dbReference type="SUPFAM" id="SSF103473">
    <property type="entry name" value="MFS general substrate transporter"/>
    <property type="match status" value="1"/>
</dbReference>
<comment type="caution">
    <text evidence="9">The sequence shown here is derived from an EMBL/GenBank/DDBJ whole genome shotgun (WGS) entry which is preliminary data.</text>
</comment>
<keyword evidence="10" id="KW-1185">Reference proteome</keyword>
<keyword evidence="8" id="KW-1003">Cell membrane</keyword>
<evidence type="ECO:0000256" key="6">
    <source>
        <dbReference type="ARBA" id="ARBA00023063"/>
    </source>
</evidence>
<dbReference type="Pfam" id="PF07690">
    <property type="entry name" value="MFS_1"/>
    <property type="match status" value="1"/>
</dbReference>
<feature type="transmembrane region" description="Helical" evidence="8">
    <location>
        <begin position="314"/>
        <end position="333"/>
    </location>
</feature>
<accession>A0ABT7E050</accession>
<comment type="similarity">
    <text evidence="2 8">Belongs to the major facilitator superfamily. Nitrate/nitrite porter (TC 2.A.1.8) family.</text>
</comment>
<protein>
    <recommendedName>
        <fullName evidence="8">Nitrate/nitrite transporter</fullName>
    </recommendedName>
</protein>
<evidence type="ECO:0000256" key="3">
    <source>
        <dbReference type="ARBA" id="ARBA00022448"/>
    </source>
</evidence>
<feature type="transmembrane region" description="Helical" evidence="8">
    <location>
        <begin position="286"/>
        <end position="302"/>
    </location>
</feature>
<evidence type="ECO:0000256" key="8">
    <source>
        <dbReference type="RuleBase" id="RU366033"/>
    </source>
</evidence>
<feature type="transmembrane region" description="Helical" evidence="8">
    <location>
        <begin position="29"/>
        <end position="53"/>
    </location>
</feature>
<dbReference type="CDD" id="cd17341">
    <property type="entry name" value="MFS_NRT2_like"/>
    <property type="match status" value="1"/>
</dbReference>
<feature type="transmembrane region" description="Helical" evidence="8">
    <location>
        <begin position="208"/>
        <end position="228"/>
    </location>
</feature>
<evidence type="ECO:0000256" key="2">
    <source>
        <dbReference type="ARBA" id="ARBA00008432"/>
    </source>
</evidence>
<evidence type="ECO:0000313" key="10">
    <source>
        <dbReference type="Proteomes" id="UP001172778"/>
    </source>
</evidence>
<dbReference type="InterPro" id="IPR004737">
    <property type="entry name" value="NO3_transporter_NarK/NarU-like"/>
</dbReference>
<feature type="transmembrane region" description="Helical" evidence="8">
    <location>
        <begin position="345"/>
        <end position="367"/>
    </location>
</feature>